<accession>A0AAV2T7B2</accession>
<evidence type="ECO:0000256" key="9">
    <source>
        <dbReference type="ARBA" id="ARBA00038162"/>
    </source>
</evidence>
<comment type="cofactor">
    <cofactor evidence="1">
        <name>Mn(2+)</name>
        <dbReference type="ChEBI" id="CHEBI:29035"/>
    </cofactor>
</comment>
<dbReference type="PANTHER" id="PTHR11183">
    <property type="entry name" value="GLYCOGENIN SUBFAMILY MEMBER"/>
    <property type="match status" value="1"/>
</dbReference>
<evidence type="ECO:0000313" key="15">
    <source>
        <dbReference type="Proteomes" id="UP001497525"/>
    </source>
</evidence>
<dbReference type="GO" id="GO:0008466">
    <property type="term" value="F:glycogenin glucosyltransferase activity"/>
    <property type="evidence" value="ECO:0007669"/>
    <property type="project" value="UniProtKB-EC"/>
</dbReference>
<dbReference type="GO" id="GO:0005737">
    <property type="term" value="C:cytoplasm"/>
    <property type="evidence" value="ECO:0007669"/>
    <property type="project" value="UniProtKB-SubCell"/>
</dbReference>
<keyword evidence="8" id="KW-0464">Manganese</keyword>
<dbReference type="EMBL" id="CAXLJL010000156">
    <property type="protein sequence ID" value="CAL5133343.1"/>
    <property type="molecule type" value="Genomic_DNA"/>
</dbReference>
<evidence type="ECO:0000256" key="12">
    <source>
        <dbReference type="ARBA" id="ARBA00052293"/>
    </source>
</evidence>
<evidence type="ECO:0000256" key="1">
    <source>
        <dbReference type="ARBA" id="ARBA00001936"/>
    </source>
</evidence>
<dbReference type="InterPro" id="IPR002495">
    <property type="entry name" value="Glyco_trans_8"/>
</dbReference>
<evidence type="ECO:0000256" key="5">
    <source>
        <dbReference type="ARBA" id="ARBA00022723"/>
    </source>
</evidence>
<comment type="catalytic activity">
    <reaction evidence="12">
        <text>L-tyrosyl-[glycogenin] + UDP-alpha-D-glucose = alpha-D-glucosyl-L-tyrosyl-[glycogenin] + UDP + H(+)</text>
        <dbReference type="Rhea" id="RHEA:23360"/>
        <dbReference type="Rhea" id="RHEA-COMP:14604"/>
        <dbReference type="Rhea" id="RHEA-COMP:14605"/>
        <dbReference type="ChEBI" id="CHEBI:15378"/>
        <dbReference type="ChEBI" id="CHEBI:46858"/>
        <dbReference type="ChEBI" id="CHEBI:58223"/>
        <dbReference type="ChEBI" id="CHEBI:58885"/>
        <dbReference type="ChEBI" id="CHEBI:140573"/>
        <dbReference type="EC" id="2.4.1.186"/>
    </reaction>
</comment>
<evidence type="ECO:0000256" key="8">
    <source>
        <dbReference type="ARBA" id="ARBA00023211"/>
    </source>
</evidence>
<comment type="function">
    <text evidence="13">Self-glucosylating initiator of glycogen synthesis. It catalyzes the formation of a short alpha (1,4)-glucosyl chain covalently attached via a glucose 1-O-tyrosyl linkage to internal tyrosine residues and these chains act as primers for the elongation reaction catalyzed by glycogen synthase.</text>
</comment>
<dbReference type="FunFam" id="3.90.550.10:FF:000092">
    <property type="entry name" value="Glycogenin 2"/>
    <property type="match status" value="1"/>
</dbReference>
<dbReference type="InterPro" id="IPR050587">
    <property type="entry name" value="GNT1/Glycosyltrans_8"/>
</dbReference>
<evidence type="ECO:0000256" key="2">
    <source>
        <dbReference type="ARBA" id="ARBA00004496"/>
    </source>
</evidence>
<dbReference type="Gene3D" id="3.90.550.10">
    <property type="entry name" value="Spore Coat Polysaccharide Biosynthesis Protein SpsA, Chain A"/>
    <property type="match status" value="1"/>
</dbReference>
<protein>
    <recommendedName>
        <fullName evidence="10">glycogenin glucosyltransferase</fullName>
        <ecNumber evidence="10">2.4.1.186</ecNumber>
    </recommendedName>
</protein>
<comment type="similarity">
    <text evidence="9">Belongs to the glycosyltransferase 8 family. Glycogenin subfamily.</text>
</comment>
<evidence type="ECO:0000256" key="4">
    <source>
        <dbReference type="ARBA" id="ARBA00022679"/>
    </source>
</evidence>
<comment type="subcellular location">
    <subcellularLocation>
        <location evidence="2">Cytoplasm</location>
    </subcellularLocation>
</comment>
<keyword evidence="3" id="KW-0963">Cytoplasm</keyword>
<dbReference type="AlphaFoldDB" id="A0AAV2T7B2"/>
<keyword evidence="5" id="KW-0479">Metal-binding</keyword>
<sequence>MSHREASDAREVAGAEQVHRQPLSSVMFLMSDPGAAAKLQWEAAHRSSELLVHRPSQLIMSEAFVTLVTNDEYAIGALVWANSMKEVKTKKQLVCMVTKTVSDPLQQVLRSSFDHVEYVDVLDSKDEVNLALLSRPDLGVTFTKLHCWRLTQYKKAVFMDADTLVIQNVDDLFERDEFSAAPDPGWPDCFNSGVFVYRPSLDTYKKLLDFAVHTGSFDGGDQGLLNLFFSDWATKDIRFHLPFIYNVVSVAFYSYLPALTRFRDRVRVVHFIGSEKPWLTSLDQYGNVIVHDKSNVGSPEYLQYWWHLFLTRVKPQLNPESGGLIGRLAKIDVNVPYPAAIPLSEDASRQMAWERGQMDYMGSDSFDRIQNVLESKISGAS</sequence>
<comment type="catalytic activity">
    <reaction evidence="11">
        <text>[1,4-alpha-D-glucosyl](n)-L-tyrosyl-[glycogenin] + UDP-alpha-D-glucose = [1,4-alpha-D-glucosyl](n+1)-L-tyrosyl-[glycogenin] + UDP + H(+)</text>
        <dbReference type="Rhea" id="RHEA:56560"/>
        <dbReference type="Rhea" id="RHEA-COMP:14606"/>
        <dbReference type="Rhea" id="RHEA-COMP:14607"/>
        <dbReference type="ChEBI" id="CHEBI:15378"/>
        <dbReference type="ChEBI" id="CHEBI:58223"/>
        <dbReference type="ChEBI" id="CHEBI:58885"/>
        <dbReference type="ChEBI" id="CHEBI:140574"/>
        <dbReference type="EC" id="2.4.1.186"/>
    </reaction>
</comment>
<evidence type="ECO:0000256" key="11">
    <source>
        <dbReference type="ARBA" id="ARBA00050886"/>
    </source>
</evidence>
<reference evidence="14" key="1">
    <citation type="submission" date="2024-06" db="EMBL/GenBank/DDBJ databases">
        <authorList>
            <person name="Liu X."/>
            <person name="Lenzi L."/>
            <person name="Haldenby T S."/>
            <person name="Uol C."/>
        </authorList>
    </citation>
    <scope>NUCLEOTIDE SEQUENCE</scope>
</reference>
<dbReference type="CDD" id="cd02537">
    <property type="entry name" value="GT8_Glycogenin"/>
    <property type="match status" value="1"/>
</dbReference>
<dbReference type="GO" id="GO:0005978">
    <property type="term" value="P:glycogen biosynthetic process"/>
    <property type="evidence" value="ECO:0007669"/>
    <property type="project" value="UniProtKB-KW"/>
</dbReference>
<evidence type="ECO:0000256" key="3">
    <source>
        <dbReference type="ARBA" id="ARBA00022490"/>
    </source>
</evidence>
<proteinExistence type="inferred from homology"/>
<keyword evidence="6" id="KW-0320">Glycogen biosynthesis</keyword>
<evidence type="ECO:0000256" key="7">
    <source>
        <dbReference type="ARBA" id="ARBA00023180"/>
    </source>
</evidence>
<evidence type="ECO:0000256" key="10">
    <source>
        <dbReference type="ARBA" id="ARBA00038934"/>
    </source>
</evidence>
<gene>
    <name evidence="14" type="ORF">CDAUBV1_LOCUS6597</name>
</gene>
<dbReference type="Proteomes" id="UP001497525">
    <property type="component" value="Unassembled WGS sequence"/>
</dbReference>
<dbReference type="Pfam" id="PF01501">
    <property type="entry name" value="Glyco_transf_8"/>
    <property type="match status" value="1"/>
</dbReference>
<dbReference type="EC" id="2.4.1.186" evidence="10"/>
<keyword evidence="4" id="KW-0808">Transferase</keyword>
<keyword evidence="7" id="KW-0325">Glycoprotein</keyword>
<evidence type="ECO:0000313" key="14">
    <source>
        <dbReference type="EMBL" id="CAL5133343.1"/>
    </source>
</evidence>
<name>A0AAV2T7B2_CALDB</name>
<evidence type="ECO:0000256" key="13">
    <source>
        <dbReference type="ARBA" id="ARBA00057883"/>
    </source>
</evidence>
<evidence type="ECO:0000256" key="6">
    <source>
        <dbReference type="ARBA" id="ARBA00023056"/>
    </source>
</evidence>
<dbReference type="GO" id="GO:0046872">
    <property type="term" value="F:metal ion binding"/>
    <property type="evidence" value="ECO:0007669"/>
    <property type="project" value="UniProtKB-KW"/>
</dbReference>
<comment type="caution">
    <text evidence="14">The sequence shown here is derived from an EMBL/GenBank/DDBJ whole genome shotgun (WGS) entry which is preliminary data.</text>
</comment>
<dbReference type="SUPFAM" id="SSF53448">
    <property type="entry name" value="Nucleotide-diphospho-sugar transferases"/>
    <property type="match status" value="1"/>
</dbReference>
<dbReference type="InterPro" id="IPR029044">
    <property type="entry name" value="Nucleotide-diphossugar_trans"/>
</dbReference>
<organism evidence="14 15">
    <name type="scientific">Calicophoron daubneyi</name>
    <name type="common">Rumen fluke</name>
    <name type="synonym">Paramphistomum daubneyi</name>
    <dbReference type="NCBI Taxonomy" id="300641"/>
    <lineage>
        <taxon>Eukaryota</taxon>
        <taxon>Metazoa</taxon>
        <taxon>Spiralia</taxon>
        <taxon>Lophotrochozoa</taxon>
        <taxon>Platyhelminthes</taxon>
        <taxon>Trematoda</taxon>
        <taxon>Digenea</taxon>
        <taxon>Plagiorchiida</taxon>
        <taxon>Pronocephalata</taxon>
        <taxon>Paramphistomoidea</taxon>
        <taxon>Paramphistomidae</taxon>
        <taxon>Calicophoron</taxon>
    </lineage>
</organism>